<organism evidence="8 9">
    <name type="scientific">Rubroshorea leprosula</name>
    <dbReference type="NCBI Taxonomy" id="152421"/>
    <lineage>
        <taxon>Eukaryota</taxon>
        <taxon>Viridiplantae</taxon>
        <taxon>Streptophyta</taxon>
        <taxon>Embryophyta</taxon>
        <taxon>Tracheophyta</taxon>
        <taxon>Spermatophyta</taxon>
        <taxon>Magnoliopsida</taxon>
        <taxon>eudicotyledons</taxon>
        <taxon>Gunneridae</taxon>
        <taxon>Pentapetalae</taxon>
        <taxon>rosids</taxon>
        <taxon>malvids</taxon>
        <taxon>Malvales</taxon>
        <taxon>Dipterocarpaceae</taxon>
        <taxon>Rubroshorea</taxon>
    </lineage>
</organism>
<comment type="subcellular location">
    <subcellularLocation>
        <location evidence="1">Membrane</location>
        <topology evidence="1">Single-pass type I membrane protein</topology>
    </subcellularLocation>
</comment>
<comment type="caution">
    <text evidence="8">The sequence shown here is derived from an EMBL/GenBank/DDBJ whole genome shotgun (WGS) entry which is preliminary data.</text>
</comment>
<dbReference type="Proteomes" id="UP001054252">
    <property type="component" value="Unassembled WGS sequence"/>
</dbReference>
<dbReference type="AlphaFoldDB" id="A0AAV5KBS5"/>
<dbReference type="EMBL" id="BPVZ01000059">
    <property type="protein sequence ID" value="GKV22042.1"/>
    <property type="molecule type" value="Genomic_DNA"/>
</dbReference>
<sequence>MLSFGPVDSSLSKRQSLSVICLDGNNMVAPIPEFFIELRNLTSLQLAATNLQGKVPEKIFQFKGELPYHWLRTWKAMMVASDELKVLVLEEDIHYELDHNNRIS</sequence>
<name>A0AAV5KBS5_9ROSI</name>
<keyword evidence="7" id="KW-0325">Glycoprotein</keyword>
<keyword evidence="6" id="KW-0675">Receptor</keyword>
<proteinExistence type="predicted"/>
<keyword evidence="2" id="KW-0812">Transmembrane</keyword>
<dbReference type="PANTHER" id="PTHR48061">
    <property type="entry name" value="LEUCINE-RICH REPEAT RECEPTOR PROTEIN KINASE EMS1-LIKE-RELATED"/>
    <property type="match status" value="1"/>
</dbReference>
<evidence type="ECO:0000256" key="3">
    <source>
        <dbReference type="ARBA" id="ARBA00022729"/>
    </source>
</evidence>
<evidence type="ECO:0000256" key="1">
    <source>
        <dbReference type="ARBA" id="ARBA00004479"/>
    </source>
</evidence>
<dbReference type="InterPro" id="IPR032675">
    <property type="entry name" value="LRR_dom_sf"/>
</dbReference>
<dbReference type="InterPro" id="IPR046956">
    <property type="entry name" value="RLP23-like"/>
</dbReference>
<evidence type="ECO:0000256" key="4">
    <source>
        <dbReference type="ARBA" id="ARBA00022989"/>
    </source>
</evidence>
<keyword evidence="3" id="KW-0732">Signal</keyword>
<dbReference type="SUPFAM" id="SSF52058">
    <property type="entry name" value="L domain-like"/>
    <property type="match status" value="1"/>
</dbReference>
<evidence type="ECO:0000256" key="7">
    <source>
        <dbReference type="ARBA" id="ARBA00023180"/>
    </source>
</evidence>
<dbReference type="GO" id="GO:0016020">
    <property type="term" value="C:membrane"/>
    <property type="evidence" value="ECO:0007669"/>
    <property type="project" value="UniProtKB-SubCell"/>
</dbReference>
<gene>
    <name evidence="8" type="ORF">SLEP1_g31946</name>
</gene>
<dbReference type="PANTHER" id="PTHR48061:SF2">
    <property type="entry name" value="RECEPTOR LIKE PROTEIN 30-LIKE"/>
    <property type="match status" value="1"/>
</dbReference>
<evidence type="ECO:0000256" key="2">
    <source>
        <dbReference type="ARBA" id="ARBA00022692"/>
    </source>
</evidence>
<evidence type="ECO:0000256" key="6">
    <source>
        <dbReference type="ARBA" id="ARBA00023170"/>
    </source>
</evidence>
<reference evidence="8 9" key="1">
    <citation type="journal article" date="2021" name="Commun. Biol.">
        <title>The genome of Shorea leprosula (Dipterocarpaceae) highlights the ecological relevance of drought in aseasonal tropical rainforests.</title>
        <authorList>
            <person name="Ng K.K.S."/>
            <person name="Kobayashi M.J."/>
            <person name="Fawcett J.A."/>
            <person name="Hatakeyama M."/>
            <person name="Paape T."/>
            <person name="Ng C.H."/>
            <person name="Ang C.C."/>
            <person name="Tnah L.H."/>
            <person name="Lee C.T."/>
            <person name="Nishiyama T."/>
            <person name="Sese J."/>
            <person name="O'Brien M.J."/>
            <person name="Copetti D."/>
            <person name="Mohd Noor M.I."/>
            <person name="Ong R.C."/>
            <person name="Putra M."/>
            <person name="Sireger I.Z."/>
            <person name="Indrioko S."/>
            <person name="Kosugi Y."/>
            <person name="Izuno A."/>
            <person name="Isagi Y."/>
            <person name="Lee S.L."/>
            <person name="Shimizu K.K."/>
        </authorList>
    </citation>
    <scope>NUCLEOTIDE SEQUENCE [LARGE SCALE GENOMIC DNA]</scope>
    <source>
        <strain evidence="8">214</strain>
    </source>
</reference>
<dbReference type="Gene3D" id="3.80.10.10">
    <property type="entry name" value="Ribonuclease Inhibitor"/>
    <property type="match status" value="1"/>
</dbReference>
<evidence type="ECO:0000313" key="9">
    <source>
        <dbReference type="Proteomes" id="UP001054252"/>
    </source>
</evidence>
<accession>A0AAV5KBS5</accession>
<keyword evidence="4" id="KW-1133">Transmembrane helix</keyword>
<protein>
    <submittedName>
        <fullName evidence="8">Uncharacterized protein</fullName>
    </submittedName>
</protein>
<evidence type="ECO:0000256" key="5">
    <source>
        <dbReference type="ARBA" id="ARBA00023136"/>
    </source>
</evidence>
<keyword evidence="5" id="KW-0472">Membrane</keyword>
<evidence type="ECO:0000313" key="8">
    <source>
        <dbReference type="EMBL" id="GKV22042.1"/>
    </source>
</evidence>
<keyword evidence="9" id="KW-1185">Reference proteome</keyword>